<organism evidence="1 2">
    <name type="scientific">Phytophthora palmivora</name>
    <dbReference type="NCBI Taxonomy" id="4796"/>
    <lineage>
        <taxon>Eukaryota</taxon>
        <taxon>Sar</taxon>
        <taxon>Stramenopiles</taxon>
        <taxon>Oomycota</taxon>
        <taxon>Peronosporomycetes</taxon>
        <taxon>Peronosporales</taxon>
        <taxon>Peronosporaceae</taxon>
        <taxon>Phytophthora</taxon>
    </lineage>
</organism>
<dbReference type="OrthoDB" id="127876at2759"/>
<comment type="caution">
    <text evidence="1">The sequence shown here is derived from an EMBL/GenBank/DDBJ whole genome shotgun (WGS) entry which is preliminary data.</text>
</comment>
<gene>
    <name evidence="1" type="ORF">PHPALM_21079</name>
</gene>
<dbReference type="AlphaFoldDB" id="A0A2P4XD88"/>
<name>A0A2P4XD88_9STRA</name>
<sequence>MEADSSDFVTIISSNLGKSVLNWYRAFVAECERVNMHATPKDFEYDLRERMSRLKQTNSIHDYVSKFQDLMSQTEIAISEMEKHFYFQNDRKHDVSIFIDNGSSLDGVSEELVKRLDLEVTEHELMKIDLGHRTRYGVAP</sequence>
<keyword evidence="2" id="KW-1185">Reference proteome</keyword>
<evidence type="ECO:0000313" key="1">
    <source>
        <dbReference type="EMBL" id="POM63508.1"/>
    </source>
</evidence>
<dbReference type="EMBL" id="NCKW01011435">
    <property type="protein sequence ID" value="POM63508.1"/>
    <property type="molecule type" value="Genomic_DNA"/>
</dbReference>
<dbReference type="Proteomes" id="UP000237271">
    <property type="component" value="Unassembled WGS sequence"/>
</dbReference>
<reference evidence="1 2" key="1">
    <citation type="journal article" date="2017" name="Genome Biol. Evol.">
        <title>Phytophthora megakarya and P. palmivora, closely related causal agents of cacao black pod rot, underwent increases in genome sizes and gene numbers by different mechanisms.</title>
        <authorList>
            <person name="Ali S.S."/>
            <person name="Shao J."/>
            <person name="Lary D.J."/>
            <person name="Kronmiller B."/>
            <person name="Shen D."/>
            <person name="Strem M.D."/>
            <person name="Amoako-Attah I."/>
            <person name="Akrofi A.Y."/>
            <person name="Begoude B.A."/>
            <person name="Ten Hoopen G.M."/>
            <person name="Coulibaly K."/>
            <person name="Kebe B.I."/>
            <person name="Melnick R.L."/>
            <person name="Guiltinan M.J."/>
            <person name="Tyler B.M."/>
            <person name="Meinhardt L.W."/>
            <person name="Bailey B.A."/>
        </authorList>
    </citation>
    <scope>NUCLEOTIDE SEQUENCE [LARGE SCALE GENOMIC DNA]</scope>
    <source>
        <strain evidence="2">sbr112.9</strain>
    </source>
</reference>
<evidence type="ECO:0000313" key="2">
    <source>
        <dbReference type="Proteomes" id="UP000237271"/>
    </source>
</evidence>
<evidence type="ECO:0008006" key="3">
    <source>
        <dbReference type="Google" id="ProtNLM"/>
    </source>
</evidence>
<protein>
    <recommendedName>
        <fullName evidence="3">Retrotransposon gag domain-containing protein</fullName>
    </recommendedName>
</protein>
<proteinExistence type="predicted"/>
<accession>A0A2P4XD88</accession>